<dbReference type="Gene3D" id="3.40.50.1820">
    <property type="entry name" value="alpha/beta hydrolase"/>
    <property type="match status" value="1"/>
</dbReference>
<reference evidence="2 3" key="1">
    <citation type="submission" date="2011-12" db="EMBL/GenBank/DDBJ databases">
        <title>Whole genome shotgun sequence of Gordonia effusa NBRC 100432.</title>
        <authorList>
            <person name="Yoshida I."/>
            <person name="Takarada H."/>
            <person name="Hosoyama A."/>
            <person name="Tsuchikane K."/>
            <person name="Katsumata H."/>
            <person name="Yamazaki S."/>
            <person name="Fujita N."/>
        </authorList>
    </citation>
    <scope>NUCLEOTIDE SEQUENCE [LARGE SCALE GENOMIC DNA]</scope>
    <source>
        <strain evidence="2 3">NBRC 100432</strain>
    </source>
</reference>
<dbReference type="InterPro" id="IPR012908">
    <property type="entry name" value="PGAP1-ab_dom-like"/>
</dbReference>
<feature type="domain" description="GPI inositol-deacylase PGAP1-like alpha/beta" evidence="1">
    <location>
        <begin position="178"/>
        <end position="298"/>
    </location>
</feature>
<dbReference type="eggNOG" id="COG1075">
    <property type="taxonomic scope" value="Bacteria"/>
</dbReference>
<evidence type="ECO:0000259" key="1">
    <source>
        <dbReference type="Pfam" id="PF07819"/>
    </source>
</evidence>
<gene>
    <name evidence="2" type="ORF">GOEFS_001_00100</name>
</gene>
<organism evidence="2 3">
    <name type="scientific">Gordonia effusa NBRC 100432</name>
    <dbReference type="NCBI Taxonomy" id="1077974"/>
    <lineage>
        <taxon>Bacteria</taxon>
        <taxon>Bacillati</taxon>
        <taxon>Actinomycetota</taxon>
        <taxon>Actinomycetes</taxon>
        <taxon>Mycobacteriales</taxon>
        <taxon>Gordoniaceae</taxon>
        <taxon>Gordonia</taxon>
    </lineage>
</organism>
<accession>H0QUG4</accession>
<evidence type="ECO:0000313" key="3">
    <source>
        <dbReference type="Proteomes" id="UP000035034"/>
    </source>
</evidence>
<keyword evidence="3" id="KW-1185">Reference proteome</keyword>
<evidence type="ECO:0000313" key="2">
    <source>
        <dbReference type="EMBL" id="GAB16465.1"/>
    </source>
</evidence>
<dbReference type="GO" id="GO:0016788">
    <property type="term" value="F:hydrolase activity, acting on ester bonds"/>
    <property type="evidence" value="ECO:0007669"/>
    <property type="project" value="InterPro"/>
</dbReference>
<dbReference type="SUPFAM" id="SSF53474">
    <property type="entry name" value="alpha/beta-Hydrolases"/>
    <property type="match status" value="1"/>
</dbReference>
<dbReference type="STRING" id="1077974.GOEFS_001_00100"/>
<dbReference type="InterPro" id="IPR029058">
    <property type="entry name" value="AB_hydrolase_fold"/>
</dbReference>
<dbReference type="AlphaFoldDB" id="H0QUG4"/>
<dbReference type="EMBL" id="BAEH01000001">
    <property type="protein sequence ID" value="GAB16465.1"/>
    <property type="molecule type" value="Genomic_DNA"/>
</dbReference>
<dbReference type="Pfam" id="PF07819">
    <property type="entry name" value="PGAP1"/>
    <property type="match status" value="1"/>
</dbReference>
<sequence>MQGSRRERQHDDDRLALPSFSEHMYTAKMTSSARGNAEVRALAELGLREVGVAAGGIHNVHRAISDRVFAGVRLGTGSGVAPIKAIHDGITDGVYQSIEIASQAASEVAGRAMPSKTSWQVPSETVRGAAAIGIINGLIGDKLDEAGSPLAADPMAIRVDGVVVSPGRDDLRRAFPEASGHLVVFLHGLVETEHAWRLGGRPTYAQRLTTDLGTTAIDIRYNTGRHISANGRALSYLLAATVRNWPVPVTDITLVGHSMGGLVARSAAYHASRTGMDWTKRTSLTVSLGTPHHGAPLEQLAHVGSSLLTRMPETAPFGRLLRRRSAGIRDLRQGSLVDQDWRGRDADSLARIAITEVPLLAETTHCFVSASVATSRRNPLGYLIGDGLVLRGSAGGQTRARRVGFEDSAGFHLHGAHHLALLNHDDVYEQLKTWVGRVPKPAADDREIPALPAALTTP</sequence>
<comment type="caution">
    <text evidence="2">The sequence shown here is derived from an EMBL/GenBank/DDBJ whole genome shotgun (WGS) entry which is preliminary data.</text>
</comment>
<protein>
    <recommendedName>
        <fullName evidence="1">GPI inositol-deacylase PGAP1-like alpha/beta domain-containing protein</fullName>
    </recommendedName>
</protein>
<dbReference type="Proteomes" id="UP000035034">
    <property type="component" value="Unassembled WGS sequence"/>
</dbReference>
<name>H0QUG4_9ACTN</name>
<proteinExistence type="predicted"/>